<protein>
    <submittedName>
        <fullName evidence="1">Uncharacterized protein</fullName>
    </submittedName>
</protein>
<reference evidence="1 2" key="2">
    <citation type="submission" date="2012-02" db="EMBL/GenBank/DDBJ databases">
        <title>Improved High-Quality Draft sequence of Desulfobacter postgatei 2ac9.</title>
        <authorList>
            <consortium name="US DOE Joint Genome Institute"/>
            <person name="Lucas S."/>
            <person name="Han J."/>
            <person name="Lapidus A."/>
            <person name="Cheng J.-F."/>
            <person name="Goodwin L."/>
            <person name="Pitluck S."/>
            <person name="Peters L."/>
            <person name="Ovchinnikova G."/>
            <person name="Held B."/>
            <person name="Detter J.C."/>
            <person name="Han C."/>
            <person name="Tapia R."/>
            <person name="Land M."/>
            <person name="Hauser L."/>
            <person name="Kyrpides N."/>
            <person name="Ivanova N."/>
            <person name="Pagani I."/>
            <person name="Orellana R."/>
            <person name="Lovley D."/>
            <person name="Woyke T."/>
        </authorList>
    </citation>
    <scope>NUCLEOTIDE SEQUENCE [LARGE SCALE GENOMIC DNA]</scope>
    <source>
        <strain evidence="1 2">2ac9</strain>
    </source>
</reference>
<accession>I5B697</accession>
<gene>
    <name evidence="1" type="ORF">DespoDRAFT_03229</name>
</gene>
<dbReference type="HOGENOM" id="CLU_3269105_0_0_7"/>
<evidence type="ECO:0000313" key="2">
    <source>
        <dbReference type="Proteomes" id="UP000005778"/>
    </source>
</evidence>
<dbReference type="EMBL" id="CM001488">
    <property type="protein sequence ID" value="EIM65010.1"/>
    <property type="molecule type" value="Genomic_DNA"/>
</dbReference>
<organism evidence="1 2">
    <name type="scientific">Desulfobacter postgatei 2ac9</name>
    <dbReference type="NCBI Taxonomy" id="879212"/>
    <lineage>
        <taxon>Bacteria</taxon>
        <taxon>Pseudomonadati</taxon>
        <taxon>Thermodesulfobacteriota</taxon>
        <taxon>Desulfobacteria</taxon>
        <taxon>Desulfobacterales</taxon>
        <taxon>Desulfobacteraceae</taxon>
        <taxon>Desulfobacter</taxon>
    </lineage>
</organism>
<dbReference type="STRING" id="879212.DespoDRAFT_03229"/>
<reference evidence="1 2" key="1">
    <citation type="submission" date="2011-09" db="EMBL/GenBank/DDBJ databases">
        <authorList>
            <consortium name="US DOE Joint Genome Institute (JGI-PGF)"/>
            <person name="Lucas S."/>
            <person name="Han J."/>
            <person name="Lapidus A."/>
            <person name="Cheng J.-F."/>
            <person name="Goodwin L."/>
            <person name="Pitluck S."/>
            <person name="Peters L."/>
            <person name="Land M.L."/>
            <person name="Hauser L."/>
            <person name="Orellana R."/>
            <person name="Lovley D."/>
            <person name="Woyke T.J."/>
        </authorList>
    </citation>
    <scope>NUCLEOTIDE SEQUENCE [LARGE SCALE GENOMIC DNA]</scope>
    <source>
        <strain evidence="1 2">2ac9</strain>
    </source>
</reference>
<dbReference type="Proteomes" id="UP000005778">
    <property type="component" value="Chromosome"/>
</dbReference>
<evidence type="ECO:0000313" key="1">
    <source>
        <dbReference type="EMBL" id="EIM65010.1"/>
    </source>
</evidence>
<name>I5B697_9BACT</name>
<keyword evidence="2" id="KW-1185">Reference proteome</keyword>
<sequence>MKQSELTALLGTLIDMGKAFEKALEEMGEEYQKLKAEQSKK</sequence>
<dbReference type="AlphaFoldDB" id="I5B697"/>
<dbReference type="RefSeq" id="WP_004074761.1">
    <property type="nucleotide sequence ID" value="NZ_CM001488.1"/>
</dbReference>
<proteinExistence type="predicted"/>